<sequence length="188" mass="20796">MDEPTRQETEAPELVETLAASRAAFVRFVRPRVESDAAAEEIVQSAFLKGFERGGSLRDDESATAWFYRILRNAIVDHWRRRDAKGRALETLAAELPASFEDAQLDDRNRACGCVRALTTGLKPEYRELLEKVDVDGVSVPDAAGQLGITANNAAVRLYRARQALKKRVEDTCRSCASHGCVDCTCAH</sequence>
<keyword evidence="4 6" id="KW-0238">DNA-binding</keyword>
<evidence type="ECO:0000256" key="3">
    <source>
        <dbReference type="ARBA" id="ARBA00023082"/>
    </source>
</evidence>
<dbReference type="GO" id="GO:0006352">
    <property type="term" value="P:DNA-templated transcription initiation"/>
    <property type="evidence" value="ECO:0007669"/>
    <property type="project" value="InterPro"/>
</dbReference>
<comment type="similarity">
    <text evidence="1 6">Belongs to the sigma-70 factor family. ECF subfamily.</text>
</comment>
<dbReference type="InterPro" id="IPR013325">
    <property type="entry name" value="RNA_pol_sigma_r2"/>
</dbReference>
<keyword evidence="3 6" id="KW-0731">Sigma factor</keyword>
<dbReference type="InterPro" id="IPR007627">
    <property type="entry name" value="RNA_pol_sigma70_r2"/>
</dbReference>
<dbReference type="KEGG" id="llu:AKJ09_07585"/>
<dbReference type="OrthoDB" id="9803470at2"/>
<protein>
    <recommendedName>
        <fullName evidence="6">RNA polymerase sigma factor</fullName>
    </recommendedName>
</protein>
<accession>A0A0K1Q5J2</accession>
<dbReference type="Gene3D" id="1.10.1740.10">
    <property type="match status" value="1"/>
</dbReference>
<feature type="domain" description="RNA polymerase sigma factor 70 region 4 type 2" evidence="8">
    <location>
        <begin position="114"/>
        <end position="165"/>
    </location>
</feature>
<dbReference type="Gene3D" id="1.10.10.10">
    <property type="entry name" value="Winged helix-like DNA-binding domain superfamily/Winged helix DNA-binding domain"/>
    <property type="match status" value="1"/>
</dbReference>
<evidence type="ECO:0000256" key="1">
    <source>
        <dbReference type="ARBA" id="ARBA00010641"/>
    </source>
</evidence>
<dbReference type="InterPro" id="IPR000838">
    <property type="entry name" value="RNA_pol_sigma70_ECF_CS"/>
</dbReference>
<reference evidence="9 10" key="1">
    <citation type="submission" date="2015-08" db="EMBL/GenBank/DDBJ databases">
        <authorList>
            <person name="Babu N.S."/>
            <person name="Beckwith C.J."/>
            <person name="Beseler K.G."/>
            <person name="Brison A."/>
            <person name="Carone J.V."/>
            <person name="Caskin T.P."/>
            <person name="Diamond M."/>
            <person name="Durham M.E."/>
            <person name="Foxe J.M."/>
            <person name="Go M."/>
            <person name="Henderson B.A."/>
            <person name="Jones I.B."/>
            <person name="McGettigan J.A."/>
            <person name="Micheletti S.J."/>
            <person name="Nasrallah M.E."/>
            <person name="Ortiz D."/>
            <person name="Piller C.R."/>
            <person name="Privatt S.R."/>
            <person name="Schneider S.L."/>
            <person name="Sharp S."/>
            <person name="Smith T.C."/>
            <person name="Stanton J.D."/>
            <person name="Ullery H.E."/>
            <person name="Wilson R.J."/>
            <person name="Serrano M.G."/>
            <person name="Buck G."/>
            <person name="Lee V."/>
            <person name="Wang Y."/>
            <person name="Carvalho R."/>
            <person name="Voegtly L."/>
            <person name="Shi R."/>
            <person name="Duckworth R."/>
            <person name="Johnson A."/>
            <person name="Loviza R."/>
            <person name="Walstead R."/>
            <person name="Shah Z."/>
            <person name="Kiflezghi M."/>
            <person name="Wade K."/>
            <person name="Ball S.L."/>
            <person name="Bradley K.W."/>
            <person name="Asai D.J."/>
            <person name="Bowman C.A."/>
            <person name="Russell D.A."/>
            <person name="Pope W.H."/>
            <person name="Jacobs-Sera D."/>
            <person name="Hendrix R.W."/>
            <person name="Hatfull G.F."/>
        </authorList>
    </citation>
    <scope>NUCLEOTIDE SEQUENCE [LARGE SCALE GENOMIC DNA]</scope>
    <source>
        <strain evidence="9 10">DSM 27648</strain>
    </source>
</reference>
<dbReference type="GO" id="GO:0003677">
    <property type="term" value="F:DNA binding"/>
    <property type="evidence" value="ECO:0007669"/>
    <property type="project" value="UniProtKB-KW"/>
</dbReference>
<dbReference type="NCBIfam" id="TIGR02937">
    <property type="entry name" value="sigma70-ECF"/>
    <property type="match status" value="1"/>
</dbReference>
<dbReference type="InterPro" id="IPR013249">
    <property type="entry name" value="RNA_pol_sigma70_r4_t2"/>
</dbReference>
<evidence type="ECO:0000256" key="4">
    <source>
        <dbReference type="ARBA" id="ARBA00023125"/>
    </source>
</evidence>
<evidence type="ECO:0000256" key="6">
    <source>
        <dbReference type="RuleBase" id="RU000716"/>
    </source>
</evidence>
<dbReference type="AlphaFoldDB" id="A0A0K1Q5J2"/>
<dbReference type="RefSeq" id="WP_146652118.1">
    <property type="nucleotide sequence ID" value="NZ_CP012333.1"/>
</dbReference>
<dbReference type="Proteomes" id="UP000064967">
    <property type="component" value="Chromosome"/>
</dbReference>
<evidence type="ECO:0000313" key="9">
    <source>
        <dbReference type="EMBL" id="AKV00922.1"/>
    </source>
</evidence>
<dbReference type="SUPFAM" id="SSF88659">
    <property type="entry name" value="Sigma3 and sigma4 domains of RNA polymerase sigma factors"/>
    <property type="match status" value="1"/>
</dbReference>
<name>A0A0K1Q5J2_9BACT</name>
<dbReference type="InterPro" id="IPR036388">
    <property type="entry name" value="WH-like_DNA-bd_sf"/>
</dbReference>
<dbReference type="STRING" id="1391654.AKJ09_07585"/>
<proteinExistence type="inferred from homology"/>
<dbReference type="PROSITE" id="PS01063">
    <property type="entry name" value="SIGMA70_ECF"/>
    <property type="match status" value="1"/>
</dbReference>
<evidence type="ECO:0000259" key="7">
    <source>
        <dbReference type="Pfam" id="PF04542"/>
    </source>
</evidence>
<dbReference type="InterPro" id="IPR039425">
    <property type="entry name" value="RNA_pol_sigma-70-like"/>
</dbReference>
<dbReference type="InterPro" id="IPR014284">
    <property type="entry name" value="RNA_pol_sigma-70_dom"/>
</dbReference>
<keyword evidence="10" id="KW-1185">Reference proteome</keyword>
<organism evidence="9 10">
    <name type="scientific">Labilithrix luteola</name>
    <dbReference type="NCBI Taxonomy" id="1391654"/>
    <lineage>
        <taxon>Bacteria</taxon>
        <taxon>Pseudomonadati</taxon>
        <taxon>Myxococcota</taxon>
        <taxon>Polyangia</taxon>
        <taxon>Polyangiales</taxon>
        <taxon>Labilitrichaceae</taxon>
        <taxon>Labilithrix</taxon>
    </lineage>
</organism>
<evidence type="ECO:0000256" key="5">
    <source>
        <dbReference type="ARBA" id="ARBA00023163"/>
    </source>
</evidence>
<dbReference type="EMBL" id="CP012333">
    <property type="protein sequence ID" value="AKV00922.1"/>
    <property type="molecule type" value="Genomic_DNA"/>
</dbReference>
<keyword evidence="2 6" id="KW-0805">Transcription regulation</keyword>
<dbReference type="PANTHER" id="PTHR43133">
    <property type="entry name" value="RNA POLYMERASE ECF-TYPE SIGMA FACTO"/>
    <property type="match status" value="1"/>
</dbReference>
<feature type="domain" description="RNA polymerase sigma-70 region 2" evidence="7">
    <location>
        <begin position="26"/>
        <end position="83"/>
    </location>
</feature>
<dbReference type="SUPFAM" id="SSF88946">
    <property type="entry name" value="Sigma2 domain of RNA polymerase sigma factors"/>
    <property type="match status" value="1"/>
</dbReference>
<gene>
    <name evidence="9" type="ORF">AKJ09_07585</name>
</gene>
<evidence type="ECO:0000256" key="2">
    <source>
        <dbReference type="ARBA" id="ARBA00023015"/>
    </source>
</evidence>
<keyword evidence="5 6" id="KW-0804">Transcription</keyword>
<dbReference type="Pfam" id="PF04542">
    <property type="entry name" value="Sigma70_r2"/>
    <property type="match status" value="1"/>
</dbReference>
<dbReference type="InterPro" id="IPR013324">
    <property type="entry name" value="RNA_pol_sigma_r3/r4-like"/>
</dbReference>
<evidence type="ECO:0000259" key="8">
    <source>
        <dbReference type="Pfam" id="PF08281"/>
    </source>
</evidence>
<evidence type="ECO:0000313" key="10">
    <source>
        <dbReference type="Proteomes" id="UP000064967"/>
    </source>
</evidence>
<dbReference type="PANTHER" id="PTHR43133:SF8">
    <property type="entry name" value="RNA POLYMERASE SIGMA FACTOR HI_1459-RELATED"/>
    <property type="match status" value="1"/>
</dbReference>
<dbReference type="GO" id="GO:0016987">
    <property type="term" value="F:sigma factor activity"/>
    <property type="evidence" value="ECO:0007669"/>
    <property type="project" value="UniProtKB-KW"/>
</dbReference>
<dbReference type="Pfam" id="PF08281">
    <property type="entry name" value="Sigma70_r4_2"/>
    <property type="match status" value="1"/>
</dbReference>